<organism evidence="2 3">
    <name type="scientific">Fuerstiella marisgermanici</name>
    <dbReference type="NCBI Taxonomy" id="1891926"/>
    <lineage>
        <taxon>Bacteria</taxon>
        <taxon>Pseudomonadati</taxon>
        <taxon>Planctomycetota</taxon>
        <taxon>Planctomycetia</taxon>
        <taxon>Planctomycetales</taxon>
        <taxon>Planctomycetaceae</taxon>
        <taxon>Fuerstiella</taxon>
    </lineage>
</organism>
<sequence>MDSSRGGPLTTFIMTLPLIVVPALALLRPADQEGSLLHSLLSAGTRAVSGESAESAGKDGNLDPFEDLFTEVTESASEFEPDTADDSAGLDDDLFAEASGTALADDFESSFGAPPVASAPPTTASPINTAQPPPVDLAADPQIGQLMAQLKQMGVRRTLWFSPGDQTVGFVAFFRAGQGIVSYRFSAVANSRAAAIADVIGQARRWQETQAE</sequence>
<evidence type="ECO:0000313" key="3">
    <source>
        <dbReference type="Proteomes" id="UP000187735"/>
    </source>
</evidence>
<reference evidence="2 3" key="1">
    <citation type="journal article" date="2016" name="Front. Microbiol.">
        <title>Fuerstia marisgermanicae gen. nov., sp. nov., an Unusual Member of the Phylum Planctomycetes from the German Wadden Sea.</title>
        <authorList>
            <person name="Kohn T."/>
            <person name="Heuer A."/>
            <person name="Jogler M."/>
            <person name="Vollmers J."/>
            <person name="Boedeker C."/>
            <person name="Bunk B."/>
            <person name="Rast P."/>
            <person name="Borchert D."/>
            <person name="Glockner I."/>
            <person name="Freese H.M."/>
            <person name="Klenk H.P."/>
            <person name="Overmann J."/>
            <person name="Kaster A.K."/>
            <person name="Rohde M."/>
            <person name="Wiegand S."/>
            <person name="Jogler C."/>
        </authorList>
    </citation>
    <scope>NUCLEOTIDE SEQUENCE [LARGE SCALE GENOMIC DNA]</scope>
    <source>
        <strain evidence="2 3">NH11</strain>
    </source>
</reference>
<dbReference type="EMBL" id="CP017641">
    <property type="protein sequence ID" value="APZ95622.1"/>
    <property type="molecule type" value="Genomic_DNA"/>
</dbReference>
<protein>
    <submittedName>
        <fullName evidence="2">Uncharacterized protein</fullName>
    </submittedName>
</protein>
<gene>
    <name evidence="2" type="ORF">Fuma_05281</name>
</gene>
<dbReference type="AlphaFoldDB" id="A0A1P8WNI7"/>
<name>A0A1P8WNI7_9PLAN</name>
<dbReference type="Proteomes" id="UP000187735">
    <property type="component" value="Chromosome"/>
</dbReference>
<feature type="region of interest" description="Disordered" evidence="1">
    <location>
        <begin position="111"/>
        <end position="133"/>
    </location>
</feature>
<accession>A0A1P8WNI7</accession>
<feature type="compositionally biased region" description="Low complexity" evidence="1">
    <location>
        <begin position="113"/>
        <end position="126"/>
    </location>
</feature>
<evidence type="ECO:0000256" key="1">
    <source>
        <dbReference type="SAM" id="MobiDB-lite"/>
    </source>
</evidence>
<dbReference type="RefSeq" id="WP_145944389.1">
    <property type="nucleotide sequence ID" value="NZ_CP017641.1"/>
</dbReference>
<keyword evidence="3" id="KW-1185">Reference proteome</keyword>
<evidence type="ECO:0000313" key="2">
    <source>
        <dbReference type="EMBL" id="APZ95622.1"/>
    </source>
</evidence>
<proteinExistence type="predicted"/>
<dbReference type="KEGG" id="fmr:Fuma_05281"/>